<evidence type="ECO:0000313" key="3">
    <source>
        <dbReference type="Proteomes" id="UP000030671"/>
    </source>
</evidence>
<dbReference type="GeneID" id="20674210"/>
<organism evidence="2 3">
    <name type="scientific">Heterobasidion irregulare (strain TC 32-1)</name>
    <dbReference type="NCBI Taxonomy" id="747525"/>
    <lineage>
        <taxon>Eukaryota</taxon>
        <taxon>Fungi</taxon>
        <taxon>Dikarya</taxon>
        <taxon>Basidiomycota</taxon>
        <taxon>Agaricomycotina</taxon>
        <taxon>Agaricomycetes</taxon>
        <taxon>Russulales</taxon>
        <taxon>Bondarzewiaceae</taxon>
        <taxon>Heterobasidion</taxon>
        <taxon>Heterobasidion annosum species complex</taxon>
    </lineage>
</organism>
<name>W4K3J6_HETIT</name>
<dbReference type="KEGG" id="hir:HETIRDRAFT_427436"/>
<dbReference type="HOGENOM" id="CLU_1209967_0_0_1"/>
<dbReference type="AlphaFoldDB" id="W4K3J6"/>
<feature type="region of interest" description="Disordered" evidence="1">
    <location>
        <begin position="23"/>
        <end position="69"/>
    </location>
</feature>
<dbReference type="EMBL" id="KI925459">
    <property type="protein sequence ID" value="ETW80299.1"/>
    <property type="molecule type" value="Genomic_DNA"/>
</dbReference>
<keyword evidence="3" id="KW-1185">Reference proteome</keyword>
<sequence>MPPSRRTPAVALPTASSAYATASTLAPDASSPSTRAPFGSIRGARDQDQDQDQGSHIKPGLHHASRPLPCPDLSASEHAYAGTQYCRAALDQYPTPSGPGPHACNTAGRWHRAALHCTAHLRDAEISSMEIASRHESGTFMHVVDDRWRCINTVDQELAVATATTRCRINDQQGVQCGRGAEIARDARFDAGLDRPDGIRVGDRARVEGGAELVYGSLGKLQTPQTTAH</sequence>
<evidence type="ECO:0000256" key="1">
    <source>
        <dbReference type="SAM" id="MobiDB-lite"/>
    </source>
</evidence>
<reference evidence="2 3" key="1">
    <citation type="journal article" date="2012" name="New Phytol.">
        <title>Insight into trade-off between wood decay and parasitism from the genome of a fungal forest pathogen.</title>
        <authorList>
            <person name="Olson A."/>
            <person name="Aerts A."/>
            <person name="Asiegbu F."/>
            <person name="Belbahri L."/>
            <person name="Bouzid O."/>
            <person name="Broberg A."/>
            <person name="Canback B."/>
            <person name="Coutinho P.M."/>
            <person name="Cullen D."/>
            <person name="Dalman K."/>
            <person name="Deflorio G."/>
            <person name="van Diepen L.T."/>
            <person name="Dunand C."/>
            <person name="Duplessis S."/>
            <person name="Durling M."/>
            <person name="Gonthier P."/>
            <person name="Grimwood J."/>
            <person name="Fossdal C.G."/>
            <person name="Hansson D."/>
            <person name="Henrissat B."/>
            <person name="Hietala A."/>
            <person name="Himmelstrand K."/>
            <person name="Hoffmeister D."/>
            <person name="Hogberg N."/>
            <person name="James T.Y."/>
            <person name="Karlsson M."/>
            <person name="Kohler A."/>
            <person name="Kues U."/>
            <person name="Lee Y.H."/>
            <person name="Lin Y.C."/>
            <person name="Lind M."/>
            <person name="Lindquist E."/>
            <person name="Lombard V."/>
            <person name="Lucas S."/>
            <person name="Lunden K."/>
            <person name="Morin E."/>
            <person name="Murat C."/>
            <person name="Park J."/>
            <person name="Raffaello T."/>
            <person name="Rouze P."/>
            <person name="Salamov A."/>
            <person name="Schmutz J."/>
            <person name="Solheim H."/>
            <person name="Stahlberg J."/>
            <person name="Velez H."/>
            <person name="de Vries R.P."/>
            <person name="Wiebenga A."/>
            <person name="Woodward S."/>
            <person name="Yakovlev I."/>
            <person name="Garbelotto M."/>
            <person name="Martin F."/>
            <person name="Grigoriev I.V."/>
            <person name="Stenlid J."/>
        </authorList>
    </citation>
    <scope>NUCLEOTIDE SEQUENCE [LARGE SCALE GENOMIC DNA]</scope>
    <source>
        <strain evidence="2 3">TC 32-1</strain>
    </source>
</reference>
<evidence type="ECO:0000313" key="2">
    <source>
        <dbReference type="EMBL" id="ETW80299.1"/>
    </source>
</evidence>
<dbReference type="Proteomes" id="UP000030671">
    <property type="component" value="Unassembled WGS sequence"/>
</dbReference>
<proteinExistence type="predicted"/>
<dbReference type="InParanoid" id="W4K3J6"/>
<accession>W4K3J6</accession>
<protein>
    <submittedName>
        <fullName evidence="2">Uncharacterized protein</fullName>
    </submittedName>
</protein>
<dbReference type="RefSeq" id="XP_009547067.1">
    <property type="nucleotide sequence ID" value="XM_009548772.1"/>
</dbReference>
<gene>
    <name evidence="2" type="ORF">HETIRDRAFT_427436</name>
</gene>